<dbReference type="PRINTS" id="PR00926">
    <property type="entry name" value="MITOCARRIER"/>
</dbReference>
<dbReference type="EMBL" id="CAHIKZ030003080">
    <property type="protein sequence ID" value="CAE1295934.1"/>
    <property type="molecule type" value="Genomic_DNA"/>
</dbReference>
<accession>A0A812DE69</accession>
<comment type="similarity">
    <text evidence="2">Belongs to the mitochondrial carrier (TC 2.A.29) family.</text>
</comment>
<feature type="transmembrane region" description="Helical" evidence="8">
    <location>
        <begin position="20"/>
        <end position="39"/>
    </location>
</feature>
<evidence type="ECO:0000256" key="6">
    <source>
        <dbReference type="ARBA" id="ARBA00023136"/>
    </source>
</evidence>
<dbReference type="PANTHER" id="PTHR24089">
    <property type="entry name" value="SOLUTE CARRIER FAMILY 25"/>
    <property type="match status" value="1"/>
</dbReference>
<dbReference type="Pfam" id="PF00153">
    <property type="entry name" value="Mito_carr"/>
    <property type="match status" value="2"/>
</dbReference>
<dbReference type="AlphaFoldDB" id="A0A812DE69"/>
<feature type="transmembrane region" description="Helical" evidence="8">
    <location>
        <begin position="361"/>
        <end position="380"/>
    </location>
</feature>
<gene>
    <name evidence="9" type="ORF">SPHA_51163</name>
</gene>
<keyword evidence="10" id="KW-1185">Reference proteome</keyword>
<organism evidence="9 10">
    <name type="scientific">Acanthosepion pharaonis</name>
    <name type="common">Pharaoh cuttlefish</name>
    <name type="synonym">Sepia pharaonis</name>
    <dbReference type="NCBI Taxonomy" id="158019"/>
    <lineage>
        <taxon>Eukaryota</taxon>
        <taxon>Metazoa</taxon>
        <taxon>Spiralia</taxon>
        <taxon>Lophotrochozoa</taxon>
        <taxon>Mollusca</taxon>
        <taxon>Cephalopoda</taxon>
        <taxon>Coleoidea</taxon>
        <taxon>Decapodiformes</taxon>
        <taxon>Sepiida</taxon>
        <taxon>Sepiina</taxon>
        <taxon>Sepiidae</taxon>
        <taxon>Acanthosepion</taxon>
    </lineage>
</organism>
<dbReference type="InterPro" id="IPR018108">
    <property type="entry name" value="MCP_transmembrane"/>
</dbReference>
<keyword evidence="6 7" id="KW-0472">Membrane</keyword>
<keyword evidence="8" id="KW-1133">Transmembrane helix</keyword>
<name>A0A812DE69_ACAPH</name>
<proteinExistence type="inferred from homology"/>
<dbReference type="OrthoDB" id="270584at2759"/>
<protein>
    <submittedName>
        <fullName evidence="9">SLC25A23S</fullName>
    </submittedName>
</protein>
<feature type="transmembrane region" description="Helical" evidence="8">
    <location>
        <begin position="154"/>
        <end position="172"/>
    </location>
</feature>
<dbReference type="SUPFAM" id="SSF103506">
    <property type="entry name" value="Mitochondrial carrier"/>
    <property type="match status" value="1"/>
</dbReference>
<reference evidence="9" key="1">
    <citation type="submission" date="2021-01" db="EMBL/GenBank/DDBJ databases">
        <authorList>
            <person name="Li R."/>
            <person name="Bekaert M."/>
        </authorList>
    </citation>
    <scope>NUCLEOTIDE SEQUENCE</scope>
    <source>
        <strain evidence="9">Farmed</strain>
    </source>
</reference>
<feature type="repeat" description="Solcar" evidence="7">
    <location>
        <begin position="1"/>
        <end position="45"/>
    </location>
</feature>
<dbReference type="PROSITE" id="PS50920">
    <property type="entry name" value="SOLCAR"/>
    <property type="match status" value="2"/>
</dbReference>
<evidence type="ECO:0000313" key="9">
    <source>
        <dbReference type="EMBL" id="CAE1295934.1"/>
    </source>
</evidence>
<evidence type="ECO:0000256" key="5">
    <source>
        <dbReference type="ARBA" id="ARBA00022737"/>
    </source>
</evidence>
<keyword evidence="4 7" id="KW-0812">Transmembrane</keyword>
<evidence type="ECO:0000256" key="2">
    <source>
        <dbReference type="ARBA" id="ARBA00006375"/>
    </source>
</evidence>
<dbReference type="Gene3D" id="2.170.270.10">
    <property type="entry name" value="SET domain"/>
    <property type="match status" value="1"/>
</dbReference>
<dbReference type="GO" id="GO:0016020">
    <property type="term" value="C:membrane"/>
    <property type="evidence" value="ECO:0007669"/>
    <property type="project" value="UniProtKB-SubCell"/>
</dbReference>
<dbReference type="Gene3D" id="1.50.40.10">
    <property type="entry name" value="Mitochondrial carrier domain"/>
    <property type="match status" value="1"/>
</dbReference>
<evidence type="ECO:0000256" key="7">
    <source>
        <dbReference type="PROSITE-ProRule" id="PRU00282"/>
    </source>
</evidence>
<evidence type="ECO:0000256" key="3">
    <source>
        <dbReference type="ARBA" id="ARBA00022448"/>
    </source>
</evidence>
<feature type="transmembrane region" description="Helical" evidence="8">
    <location>
        <begin position="123"/>
        <end position="148"/>
    </location>
</feature>
<evidence type="ECO:0000256" key="8">
    <source>
        <dbReference type="SAM" id="Phobius"/>
    </source>
</evidence>
<keyword evidence="5" id="KW-0677">Repeat</keyword>
<dbReference type="GO" id="GO:0055085">
    <property type="term" value="P:transmembrane transport"/>
    <property type="evidence" value="ECO:0007669"/>
    <property type="project" value="InterPro"/>
</dbReference>
<dbReference type="InterPro" id="IPR023395">
    <property type="entry name" value="MCP_dom_sf"/>
</dbReference>
<dbReference type="InterPro" id="IPR002067">
    <property type="entry name" value="MCP"/>
</dbReference>
<dbReference type="Proteomes" id="UP000597762">
    <property type="component" value="Unassembled WGS sequence"/>
</dbReference>
<evidence type="ECO:0000256" key="1">
    <source>
        <dbReference type="ARBA" id="ARBA00004141"/>
    </source>
</evidence>
<dbReference type="InterPro" id="IPR046341">
    <property type="entry name" value="SET_dom_sf"/>
</dbReference>
<keyword evidence="3" id="KW-0813">Transport</keyword>
<feature type="transmembrane region" description="Helical" evidence="8">
    <location>
        <begin position="184"/>
        <end position="206"/>
    </location>
</feature>
<comment type="caution">
    <text evidence="9">The sequence shown here is derived from an EMBL/GenBank/DDBJ whole genome shotgun (WGS) entry which is preliminary data.</text>
</comment>
<feature type="transmembrane region" description="Helical" evidence="8">
    <location>
        <begin position="257"/>
        <end position="280"/>
    </location>
</feature>
<comment type="subcellular location">
    <subcellularLocation>
        <location evidence="1">Membrane</location>
        <topology evidence="1">Multi-pass membrane protein</topology>
    </subcellularLocation>
</comment>
<feature type="repeat" description="Solcar" evidence="7">
    <location>
        <begin position="56"/>
        <end position="140"/>
    </location>
</feature>
<evidence type="ECO:0000313" key="10">
    <source>
        <dbReference type="Proteomes" id="UP000597762"/>
    </source>
</evidence>
<evidence type="ECO:0000256" key="4">
    <source>
        <dbReference type="ARBA" id="ARBA00022692"/>
    </source>
</evidence>
<sequence length="1012" mass="111701">MLDCAVKIWKHEGISCFYRGYIPNLLGILPYAGIDLCIYETLKKMYLRRNKGSEEPSIFVILACGTTSSTCGQLTSYPLALVRTRLQAQGSKSQTMSGMFKEILLKDGFQGLYRGLTPNFMKVAPAGIVPPYTISLSICSYLSIYLSISVCSYLSIYLSIYLSLFISIYLSIYLSQSVHIYLSIYLSLFISIYLSIYLSLFISIYLSQSVHIYLSIYLSLFISIYLICSYLSHIYLFYLSISVCSYLSIYLSQSVHIYLSIYLSLFISIYLSISVCSYLLSIYQSVHIYLSIYLSLFISISVCSYLSIYLSQSVHIYLSLFISIYLSLFISIYLIYLICSISSIISIYLSLFISLSQSVHIYLISVLFIYLSISVCSYLSQSVHIYLSQSVHIYLSQSVHIYLSIYLDTTDHFYLTLLSRGTCFTFTPSKHTGGQSSRWHKVYTVDVHKQKDGRRKKKVQEKMTSPGMVEGFNMPISVDQLTRVVNSLVEVTSGNTITPLSGNTLMSSPTVPVVAAAATASDNPNSNDNCLSQVIQTQASGILAGNNMSSVHIPVSLTAQTVSMVPLMLSLNLANRSLIPAPDRNSIDRAFLPTGAVNDKINSIVYSCANSSISQQLSAPSPITFPSVSMSVMPNEVDDCSSLANIGSLDCIQNQATSHPNNIQQVSTVTYSSPTDNQTSAQDPNSSDALITAAVQESLPNSSLIAPDLSTLADLRLGIGVVSQPDTYTSLPDSLPPLLQVANHFGQGQTQKTNVTTCVAQPSDDNQILADASGSVEESQPANSLQPLLHQRPAELSSSLDSLGLIAEKDNHNLVNSAMVLDVANMSVIDMILKVQHAENNNISNHVKSPECEELANVQIEGDNSAAVSTKTPEIALEHFCLDCNAQLKEPCQIHNNDFSEISDSPIITRARISLPSLLYLKNTSAQGYNEELGVWTKVAIPRKSRFGPLTAKVKMWETVHRSKQPSDAPDNPHRRTQIFLLCLSETISSESPPQITYVHTHRREEPEMSIL</sequence>
<feature type="transmembrane region" description="Helical" evidence="8">
    <location>
        <begin position="292"/>
        <end position="310"/>
    </location>
</feature>
<feature type="transmembrane region" description="Helical" evidence="8">
    <location>
        <begin position="316"/>
        <end position="349"/>
    </location>
</feature>